<dbReference type="SMART" id="SM00743">
    <property type="entry name" value="Agenet"/>
    <property type="match status" value="2"/>
</dbReference>
<dbReference type="CDD" id="cd20403">
    <property type="entry name" value="Tudor_Agenet_FMRP-like_rpt2"/>
    <property type="match status" value="1"/>
</dbReference>
<evidence type="ECO:0000256" key="1">
    <source>
        <dbReference type="SAM" id="MobiDB-lite"/>
    </source>
</evidence>
<dbReference type="PANTHER" id="PTHR31917">
    <property type="entry name" value="AGENET DOMAIN-CONTAINING PROTEIN-RELATED"/>
    <property type="match status" value="1"/>
</dbReference>
<feature type="compositionally biased region" description="Basic and acidic residues" evidence="1">
    <location>
        <begin position="441"/>
        <end position="456"/>
    </location>
</feature>
<reference evidence="3" key="1">
    <citation type="journal article" date="2017" name="Gigascience">
        <title>The genome draft of coconut (Cocos nucifera).</title>
        <authorList>
            <person name="Xiao Y."/>
            <person name="Xu P."/>
            <person name="Fan H."/>
            <person name="Baudouin L."/>
            <person name="Xia W."/>
            <person name="Bocs S."/>
            <person name="Xu J."/>
            <person name="Li Q."/>
            <person name="Guo A."/>
            <person name="Zhou L."/>
            <person name="Li J."/>
            <person name="Wu Y."/>
            <person name="Ma Z."/>
            <person name="Armero A."/>
            <person name="Issali A.E."/>
            <person name="Liu N."/>
            <person name="Peng M."/>
            <person name="Yang Y."/>
        </authorList>
    </citation>
    <scope>NUCLEOTIDE SEQUENCE</scope>
    <source>
        <tissue evidence="3">Spear leaf of Hainan Tall coconut</tissue>
    </source>
</reference>
<evidence type="ECO:0000313" key="3">
    <source>
        <dbReference type="EMBL" id="KAG1341918.1"/>
    </source>
</evidence>
<dbReference type="AlphaFoldDB" id="A0A8K0I7R7"/>
<sequence>MWSGASWTCGKQLQHYQAFCRNGTTIANHSFVLVMSEEENHYLAYLEDMYEDRKGQKKVKARWFHQNQEFAGAIPPPTPHPNEVFITPYSQVISAECVDDIATVLTPDHYEKCLASLPCGSLAGICLCFRQYSKNKFKLFDLRTLRGYFNQAVLTRLDIGTKFGKEEEESGHGSIIKRAGPKRIKFIKGHRRILADCLGVKMSGHMTVCRPAYENLRYHLPVRRPPSVKFVGPCNWPSPPFKVGEKIELLCQDSGIRGCWFKCTILQLSHKRLKVRYDDLQNADGCGNVEEWIPAFRPAAPDKLGMRCSGRLTIRPCPTCDHLLDGIAFLNGTPVDAWWNDGWWEGVVVGTDSCGDDSWQVYFPGEDVFLICQREKLRISKDWVGNQWVDIVAKADILSAISSVSHGAKLTSCSIFPKRAESGSSAMSDQDVITTQANSNEEDKQAETSLNDKTDVNMKQVNSRKRLRDENSEEDS</sequence>
<dbReference type="InterPro" id="IPR043151">
    <property type="entry name" value="BAH_sf"/>
</dbReference>
<dbReference type="PANTHER" id="PTHR31917:SF101">
    <property type="entry name" value="OS07G0607300 PROTEIN"/>
    <property type="match status" value="1"/>
</dbReference>
<dbReference type="InterPro" id="IPR001025">
    <property type="entry name" value="BAH_dom"/>
</dbReference>
<dbReference type="Proteomes" id="UP000797356">
    <property type="component" value="Chromosome 5"/>
</dbReference>
<dbReference type="CDD" id="cd04721">
    <property type="entry name" value="BAH_plant_1"/>
    <property type="match status" value="1"/>
</dbReference>
<gene>
    <name evidence="3" type="ORF">COCNU_05G001470</name>
</gene>
<feature type="domain" description="BAH" evidence="2">
    <location>
        <begin position="24"/>
        <end position="143"/>
    </location>
</feature>
<dbReference type="InterPro" id="IPR014002">
    <property type="entry name" value="Agenet_dom_plant"/>
</dbReference>
<dbReference type="PROSITE" id="PS51038">
    <property type="entry name" value="BAH"/>
    <property type="match status" value="1"/>
</dbReference>
<dbReference type="EMBL" id="CM017876">
    <property type="protein sequence ID" value="KAG1341918.1"/>
    <property type="molecule type" value="Genomic_DNA"/>
</dbReference>
<protein>
    <recommendedName>
        <fullName evidence="2">BAH domain-containing protein</fullName>
    </recommendedName>
</protein>
<organism evidence="3 4">
    <name type="scientific">Cocos nucifera</name>
    <name type="common">Coconut palm</name>
    <dbReference type="NCBI Taxonomy" id="13894"/>
    <lineage>
        <taxon>Eukaryota</taxon>
        <taxon>Viridiplantae</taxon>
        <taxon>Streptophyta</taxon>
        <taxon>Embryophyta</taxon>
        <taxon>Tracheophyta</taxon>
        <taxon>Spermatophyta</taxon>
        <taxon>Magnoliopsida</taxon>
        <taxon>Liliopsida</taxon>
        <taxon>Arecaceae</taxon>
        <taxon>Arecoideae</taxon>
        <taxon>Cocoseae</taxon>
        <taxon>Attaleinae</taxon>
        <taxon>Cocos</taxon>
    </lineage>
</organism>
<dbReference type="CDD" id="cd20405">
    <property type="entry name" value="Tudor_Agenet_AtDUF_rpt1_3"/>
    <property type="match status" value="1"/>
</dbReference>
<dbReference type="InterPro" id="IPR008395">
    <property type="entry name" value="Agenet-like_dom"/>
</dbReference>
<evidence type="ECO:0000259" key="2">
    <source>
        <dbReference type="PROSITE" id="PS51038"/>
    </source>
</evidence>
<accession>A0A8K0I7R7</accession>
<keyword evidence="4" id="KW-1185">Reference proteome</keyword>
<dbReference type="SMART" id="SM00439">
    <property type="entry name" value="BAH"/>
    <property type="match status" value="1"/>
</dbReference>
<reference evidence="3" key="2">
    <citation type="submission" date="2019-07" db="EMBL/GenBank/DDBJ databases">
        <authorList>
            <person name="Yang Y."/>
            <person name="Bocs S."/>
            <person name="Baudouin L."/>
        </authorList>
    </citation>
    <scope>NUCLEOTIDE SEQUENCE</scope>
    <source>
        <tissue evidence="3">Spear leaf of Hainan Tall coconut</tissue>
    </source>
</reference>
<dbReference type="Pfam" id="PF01426">
    <property type="entry name" value="BAH"/>
    <property type="match status" value="1"/>
</dbReference>
<dbReference type="OrthoDB" id="1883212at2759"/>
<feature type="compositionally biased region" description="Polar residues" evidence="1">
    <location>
        <begin position="426"/>
        <end position="439"/>
    </location>
</feature>
<dbReference type="Gene3D" id="2.30.30.490">
    <property type="match status" value="1"/>
</dbReference>
<proteinExistence type="predicted"/>
<evidence type="ECO:0000313" key="4">
    <source>
        <dbReference type="Proteomes" id="UP000797356"/>
    </source>
</evidence>
<dbReference type="GO" id="GO:0003682">
    <property type="term" value="F:chromatin binding"/>
    <property type="evidence" value="ECO:0007669"/>
    <property type="project" value="InterPro"/>
</dbReference>
<name>A0A8K0I7R7_COCNU</name>
<comment type="caution">
    <text evidence="3">The sequence shown here is derived from an EMBL/GenBank/DDBJ whole genome shotgun (WGS) entry which is preliminary data.</text>
</comment>
<dbReference type="Pfam" id="PF05641">
    <property type="entry name" value="Agenet"/>
    <property type="match status" value="1"/>
</dbReference>
<feature type="region of interest" description="Disordered" evidence="1">
    <location>
        <begin position="426"/>
        <end position="476"/>
    </location>
</feature>